<gene>
    <name evidence="2" type="ORF">XAP6984_590004</name>
</gene>
<evidence type="ECO:0000313" key="3">
    <source>
        <dbReference type="Proteomes" id="UP000234181"/>
    </source>
</evidence>
<accession>A0ABY1TW65</accession>
<reference evidence="2 3" key="1">
    <citation type="submission" date="2017-10" db="EMBL/GenBank/DDBJ databases">
        <authorList>
            <person name="Regsiter A."/>
            <person name="William W."/>
        </authorList>
    </citation>
    <scope>NUCLEOTIDE SEQUENCE [LARGE SCALE GENOMIC DNA]</scope>
    <source>
        <strain evidence="2 3">CFBP6984</strain>
    </source>
</reference>
<organism evidence="2 3">
    <name type="scientific">Xanthomonas campestris pv. phaseoli</name>
    <dbReference type="NCBI Taxonomy" id="317013"/>
    <lineage>
        <taxon>Bacteria</taxon>
        <taxon>Pseudomonadati</taxon>
        <taxon>Pseudomonadota</taxon>
        <taxon>Gammaproteobacteria</taxon>
        <taxon>Lysobacterales</taxon>
        <taxon>Lysobacteraceae</taxon>
        <taxon>Xanthomonas</taxon>
    </lineage>
</organism>
<name>A0ABY1TW65_XANCH</name>
<evidence type="ECO:0000256" key="1">
    <source>
        <dbReference type="SAM" id="Phobius"/>
    </source>
</evidence>
<dbReference type="Proteomes" id="UP000234181">
    <property type="component" value="Unassembled WGS sequence"/>
</dbReference>
<keyword evidence="1" id="KW-1133">Transmembrane helix</keyword>
<feature type="transmembrane region" description="Helical" evidence="1">
    <location>
        <begin position="87"/>
        <end position="112"/>
    </location>
</feature>
<comment type="caution">
    <text evidence="2">The sequence shown here is derived from an EMBL/GenBank/DDBJ whole genome shotgun (WGS) entry which is preliminary data.</text>
</comment>
<proteinExistence type="predicted"/>
<keyword evidence="1" id="KW-0812">Transmembrane</keyword>
<sequence>MTPIAVVGTRPAVAATLVRGTVACAVVTAVTGGVVRAGGPDARLRCWRKQTECGHSQCHDAPCLAQHCFFPLKKCVALWLRYMLRDLILAEFLGCVNALARLIVGFIGFALIRPSGPFSRVREKGLVCWVIGYFLRLPAWPGWVERVYC</sequence>
<evidence type="ECO:0000313" key="2">
    <source>
        <dbReference type="EMBL" id="SON84787.1"/>
    </source>
</evidence>
<keyword evidence="1" id="KW-0472">Membrane</keyword>
<dbReference type="EMBL" id="OCYT01000116">
    <property type="protein sequence ID" value="SON84787.1"/>
    <property type="molecule type" value="Genomic_DNA"/>
</dbReference>
<protein>
    <submittedName>
        <fullName evidence="2">Uncharacterized protein</fullName>
    </submittedName>
</protein>
<keyword evidence="3" id="KW-1185">Reference proteome</keyword>